<evidence type="ECO:0000259" key="7">
    <source>
        <dbReference type="PROSITE" id="PS51736"/>
    </source>
</evidence>
<dbReference type="GO" id="GO:0000150">
    <property type="term" value="F:DNA strand exchange activity"/>
    <property type="evidence" value="ECO:0007669"/>
    <property type="project" value="InterPro"/>
</dbReference>
<dbReference type="SMART" id="SM00857">
    <property type="entry name" value="Resolvase"/>
    <property type="match status" value="1"/>
</dbReference>
<comment type="similarity">
    <text evidence="1">Belongs to the site-specific recombinase resolvase family.</text>
</comment>
<proteinExistence type="inferred from homology"/>
<gene>
    <name evidence="8" type="ORF">SAMN04487861_12845</name>
</gene>
<evidence type="ECO:0000256" key="4">
    <source>
        <dbReference type="ARBA" id="ARBA00023172"/>
    </source>
</evidence>
<dbReference type="EMBL" id="FOQK01000028">
    <property type="protein sequence ID" value="SFI32626.1"/>
    <property type="molecule type" value="Genomic_DNA"/>
</dbReference>
<reference evidence="8 9" key="1">
    <citation type="submission" date="2016-10" db="EMBL/GenBank/DDBJ databases">
        <authorList>
            <person name="de Groot N.N."/>
        </authorList>
    </citation>
    <scope>NUCLEOTIDE SEQUENCE [LARGE SCALE GENOMIC DNA]</scope>
    <source>
        <strain evidence="8 9">Z108</strain>
    </source>
</reference>
<accession>A0A1I3HA57</accession>
<dbReference type="Proteomes" id="UP000183639">
    <property type="component" value="Unassembled WGS sequence"/>
</dbReference>
<protein>
    <submittedName>
        <fullName evidence="8">Site-specific DNA recombinase</fullName>
    </submittedName>
</protein>
<dbReference type="Gene3D" id="3.40.50.1390">
    <property type="entry name" value="Resolvase, N-terminal catalytic domain"/>
    <property type="match status" value="1"/>
</dbReference>
<dbReference type="GO" id="GO:0003677">
    <property type="term" value="F:DNA binding"/>
    <property type="evidence" value="ECO:0007669"/>
    <property type="project" value="UniProtKB-KW"/>
</dbReference>
<evidence type="ECO:0000256" key="5">
    <source>
        <dbReference type="PIRSR" id="PIRSR606118-50"/>
    </source>
</evidence>
<dbReference type="GO" id="GO:0015074">
    <property type="term" value="P:DNA integration"/>
    <property type="evidence" value="ECO:0007669"/>
    <property type="project" value="UniProtKB-KW"/>
</dbReference>
<keyword evidence="2" id="KW-0229">DNA integration</keyword>
<feature type="active site" description="O-(5'-phospho-DNA)-serine intermediate" evidence="5 6">
    <location>
        <position position="9"/>
    </location>
</feature>
<evidence type="ECO:0000313" key="8">
    <source>
        <dbReference type="EMBL" id="SFI32626.1"/>
    </source>
</evidence>
<dbReference type="RefSeq" id="WP_075445527.1">
    <property type="nucleotide sequence ID" value="NZ_FOQK01000028.1"/>
</dbReference>
<dbReference type="PROSITE" id="PS00397">
    <property type="entry name" value="RECOMBINASES_1"/>
    <property type="match status" value="1"/>
</dbReference>
<dbReference type="CDD" id="cd03768">
    <property type="entry name" value="SR_ResInv"/>
    <property type="match status" value="1"/>
</dbReference>
<dbReference type="Pfam" id="PF00239">
    <property type="entry name" value="Resolvase"/>
    <property type="match status" value="1"/>
</dbReference>
<dbReference type="InterPro" id="IPR006119">
    <property type="entry name" value="Resolv_N"/>
</dbReference>
<keyword evidence="3" id="KW-0238">DNA-binding</keyword>
<sequence>MNIGYVRVSTMEQHEERQKVELTEKAQVEKIFLDKLSGKDTDRPQLQAMLEFAREGDTVYVSEFSRLARSTKDLLDIVQRLKDKQVQVISLKESFDTSTPAGELAMTMFAAIATFERKIMLERQREGIALAKAQGKYRGRKEAKKPADWQNLVTKYQCREISSVSELVRICGCSRPTVYKWLKSSGIHINDKPAQLSK</sequence>
<dbReference type="PANTHER" id="PTHR30461:SF26">
    <property type="entry name" value="RESOLVASE HOMOLOG YNEB"/>
    <property type="match status" value="1"/>
</dbReference>
<dbReference type="SUPFAM" id="SSF53041">
    <property type="entry name" value="Resolvase-like"/>
    <property type="match status" value="1"/>
</dbReference>
<dbReference type="InterPro" id="IPR036162">
    <property type="entry name" value="Resolvase-like_N_sf"/>
</dbReference>
<evidence type="ECO:0000256" key="3">
    <source>
        <dbReference type="ARBA" id="ARBA00023125"/>
    </source>
</evidence>
<evidence type="ECO:0000256" key="2">
    <source>
        <dbReference type="ARBA" id="ARBA00022908"/>
    </source>
</evidence>
<dbReference type="FunFam" id="3.40.50.1390:FF:000001">
    <property type="entry name" value="DNA recombinase"/>
    <property type="match status" value="1"/>
</dbReference>
<evidence type="ECO:0000313" key="9">
    <source>
        <dbReference type="Proteomes" id="UP000183639"/>
    </source>
</evidence>
<dbReference type="InterPro" id="IPR006118">
    <property type="entry name" value="Recombinase_CS"/>
</dbReference>
<feature type="domain" description="Resolvase/invertase-type recombinase catalytic" evidence="7">
    <location>
        <begin position="1"/>
        <end position="135"/>
    </location>
</feature>
<dbReference type="PANTHER" id="PTHR30461">
    <property type="entry name" value="DNA-INVERTASE FROM LAMBDOID PROPHAGE"/>
    <property type="match status" value="1"/>
</dbReference>
<name>A0A1I3HA57_SELRU</name>
<keyword evidence="4" id="KW-0233">DNA recombination</keyword>
<dbReference type="AlphaFoldDB" id="A0A1I3HA57"/>
<dbReference type="PROSITE" id="PS51736">
    <property type="entry name" value="RECOMBINASES_3"/>
    <property type="match status" value="1"/>
</dbReference>
<dbReference type="InterPro" id="IPR050639">
    <property type="entry name" value="SSR_resolvase"/>
</dbReference>
<organism evidence="8 9">
    <name type="scientific">Selenomonas ruminantium</name>
    <dbReference type="NCBI Taxonomy" id="971"/>
    <lineage>
        <taxon>Bacteria</taxon>
        <taxon>Bacillati</taxon>
        <taxon>Bacillota</taxon>
        <taxon>Negativicutes</taxon>
        <taxon>Selenomonadales</taxon>
        <taxon>Selenomonadaceae</taxon>
        <taxon>Selenomonas</taxon>
    </lineage>
</organism>
<evidence type="ECO:0000256" key="1">
    <source>
        <dbReference type="ARBA" id="ARBA00009913"/>
    </source>
</evidence>
<dbReference type="OrthoDB" id="9797501at2"/>
<evidence type="ECO:0000256" key="6">
    <source>
        <dbReference type="PROSITE-ProRule" id="PRU10137"/>
    </source>
</evidence>